<dbReference type="EMBL" id="AUXX01000027">
    <property type="protein sequence ID" value="KZN64399.1"/>
    <property type="molecule type" value="Genomic_DNA"/>
</dbReference>
<dbReference type="RefSeq" id="WP_063381769.1">
    <property type="nucleotide sequence ID" value="NZ_AUXX01000027.1"/>
</dbReference>
<gene>
    <name evidence="2" type="ORF">N478_22145</name>
</gene>
<evidence type="ECO:0000259" key="1">
    <source>
        <dbReference type="Pfam" id="PF00534"/>
    </source>
</evidence>
<dbReference type="PATRIC" id="fig|1365257.3.peg.3243"/>
<dbReference type="Proteomes" id="UP000076661">
    <property type="component" value="Unassembled WGS sequence"/>
</dbReference>
<dbReference type="Pfam" id="PF00534">
    <property type="entry name" value="Glycos_transf_1"/>
    <property type="match status" value="1"/>
</dbReference>
<dbReference type="AlphaFoldDB" id="A0A162C9E8"/>
<dbReference type="Gene3D" id="3.40.50.2000">
    <property type="entry name" value="Glycogen Phosphorylase B"/>
    <property type="match status" value="2"/>
</dbReference>
<dbReference type="InterPro" id="IPR001296">
    <property type="entry name" value="Glyco_trans_1"/>
</dbReference>
<protein>
    <recommendedName>
        <fullName evidence="1">Glycosyl transferase family 1 domain-containing protein</fullName>
    </recommendedName>
</protein>
<dbReference type="PANTHER" id="PTHR12526">
    <property type="entry name" value="GLYCOSYLTRANSFERASE"/>
    <property type="match status" value="1"/>
</dbReference>
<dbReference type="PANTHER" id="PTHR12526:SF630">
    <property type="entry name" value="GLYCOSYLTRANSFERASE"/>
    <property type="match status" value="1"/>
</dbReference>
<dbReference type="GO" id="GO:1901135">
    <property type="term" value="P:carbohydrate derivative metabolic process"/>
    <property type="evidence" value="ECO:0007669"/>
    <property type="project" value="UniProtKB-ARBA"/>
</dbReference>
<name>A0A162C9E8_9GAMM</name>
<reference evidence="2 3" key="1">
    <citation type="submission" date="2013-07" db="EMBL/GenBank/DDBJ databases">
        <title>Comparative Genomic and Metabolomic Analysis of Twelve Strains of Pseudoalteromonas luteoviolacea.</title>
        <authorList>
            <person name="Vynne N.G."/>
            <person name="Mansson M."/>
            <person name="Gram L."/>
        </authorList>
    </citation>
    <scope>NUCLEOTIDE SEQUENCE [LARGE SCALE GENOMIC DNA]</scope>
    <source>
        <strain evidence="2 3">S4060-1</strain>
    </source>
</reference>
<sequence length="375" mass="41515">MKHIAIYTDSRNLQEVAILISEANALAEMGHQVTIITNVKYKNVRNLKPNVTLKYLPSSGISDVVSLAANFKSLKSCLSVWYQYKTGSLFSILSRGLTLAKVLKANNIDHVHFESSDKMYPASLASANCVGASISSFTGFNSQNRQARWVSDTCNLTVLELESMRPIKNRDAIVLKRGIDLSQYKTTIKNKSAIKLIFVGNIVEGSGLLFLLKALAALPARTEVAIDVVGNGPMKKELVNALIKLRLNQKVHFLGEKPRKWLLQNLPKYSGMITPYCSDADVISVNNINYIKEAMACSLPILTSNIAVCDELTSSSTGMKCPPNSVDALKNMLLAFLKLGPYHQHLLGENARKYAEKNYNVKHQARTLSRWIQAL</sequence>
<dbReference type="SUPFAM" id="SSF53756">
    <property type="entry name" value="UDP-Glycosyltransferase/glycogen phosphorylase"/>
    <property type="match status" value="1"/>
</dbReference>
<proteinExistence type="predicted"/>
<evidence type="ECO:0000313" key="2">
    <source>
        <dbReference type="EMBL" id="KZN64399.1"/>
    </source>
</evidence>
<accession>A0A162C9E8</accession>
<dbReference type="GO" id="GO:0016757">
    <property type="term" value="F:glycosyltransferase activity"/>
    <property type="evidence" value="ECO:0007669"/>
    <property type="project" value="InterPro"/>
</dbReference>
<organism evidence="2 3">
    <name type="scientific">Pseudoalteromonas luteoviolacea S4060-1</name>
    <dbReference type="NCBI Taxonomy" id="1365257"/>
    <lineage>
        <taxon>Bacteria</taxon>
        <taxon>Pseudomonadati</taxon>
        <taxon>Pseudomonadota</taxon>
        <taxon>Gammaproteobacteria</taxon>
        <taxon>Alteromonadales</taxon>
        <taxon>Pseudoalteromonadaceae</taxon>
        <taxon>Pseudoalteromonas</taxon>
    </lineage>
</organism>
<feature type="domain" description="Glycosyl transferase family 1" evidence="1">
    <location>
        <begin position="189"/>
        <end position="353"/>
    </location>
</feature>
<comment type="caution">
    <text evidence="2">The sequence shown here is derived from an EMBL/GenBank/DDBJ whole genome shotgun (WGS) entry which is preliminary data.</text>
</comment>
<evidence type="ECO:0000313" key="3">
    <source>
        <dbReference type="Proteomes" id="UP000076661"/>
    </source>
</evidence>